<keyword evidence="1" id="KW-0479">Metal-binding</keyword>
<dbReference type="Gene3D" id="3.30.40.10">
    <property type="entry name" value="Zinc/RING finger domain, C3HC4 (zinc finger)"/>
    <property type="match status" value="1"/>
</dbReference>
<dbReference type="PIRSF" id="PIRSF036836">
    <property type="entry name" value="RNase_bind_SBP1"/>
    <property type="match status" value="1"/>
</dbReference>
<dbReference type="PROSITE" id="PS50089">
    <property type="entry name" value="ZF_RING_2"/>
    <property type="match status" value="1"/>
</dbReference>
<reference evidence="7" key="4">
    <citation type="journal article" date="2018" name="Nat. Plants">
        <title>Whole-genome landscape of Medicago truncatula symbiotic genes.</title>
        <authorList>
            <person name="Pecrix Y."/>
            <person name="Gamas P."/>
            <person name="Carrere S."/>
        </authorList>
    </citation>
    <scope>NUCLEOTIDE SEQUENCE</scope>
    <source>
        <tissue evidence="7">Leaves</tissue>
    </source>
</reference>
<name>A0A072UI60_MEDTR</name>
<keyword evidence="2 4" id="KW-0863">Zinc-finger</keyword>
<evidence type="ECO:0000313" key="6">
    <source>
        <dbReference type="EMBL" id="KEH29414.1"/>
    </source>
</evidence>
<organism evidence="6 9">
    <name type="scientific">Medicago truncatula</name>
    <name type="common">Barrel medic</name>
    <name type="synonym">Medicago tribuloides</name>
    <dbReference type="NCBI Taxonomy" id="3880"/>
    <lineage>
        <taxon>Eukaryota</taxon>
        <taxon>Viridiplantae</taxon>
        <taxon>Streptophyta</taxon>
        <taxon>Embryophyta</taxon>
        <taxon>Tracheophyta</taxon>
        <taxon>Spermatophyta</taxon>
        <taxon>Magnoliopsida</taxon>
        <taxon>eudicotyledons</taxon>
        <taxon>Gunneridae</taxon>
        <taxon>Pentapetalae</taxon>
        <taxon>rosids</taxon>
        <taxon>fabids</taxon>
        <taxon>Fabales</taxon>
        <taxon>Fabaceae</taxon>
        <taxon>Papilionoideae</taxon>
        <taxon>50 kb inversion clade</taxon>
        <taxon>NPAAA clade</taxon>
        <taxon>Hologalegina</taxon>
        <taxon>IRL clade</taxon>
        <taxon>Trifolieae</taxon>
        <taxon>Medicago</taxon>
    </lineage>
</organism>
<dbReference type="Proteomes" id="UP000265566">
    <property type="component" value="Chromosome 4"/>
</dbReference>
<reference evidence="6 9" key="2">
    <citation type="journal article" date="2014" name="BMC Genomics">
        <title>An improved genome release (version Mt4.0) for the model legume Medicago truncatula.</title>
        <authorList>
            <person name="Tang H."/>
            <person name="Krishnakumar V."/>
            <person name="Bidwell S."/>
            <person name="Rosen B."/>
            <person name="Chan A."/>
            <person name="Zhou S."/>
            <person name="Gentzbittel L."/>
            <person name="Childs K.L."/>
            <person name="Yandell M."/>
            <person name="Gundlach H."/>
            <person name="Mayer K.F."/>
            <person name="Schwartz D.C."/>
            <person name="Town C.D."/>
        </authorList>
    </citation>
    <scope>GENOME REANNOTATION</scope>
    <source>
        <strain evidence="6">A17</strain>
        <strain evidence="8 9">cv. Jemalong A17</strain>
    </source>
</reference>
<keyword evidence="9" id="KW-1185">Reference proteome</keyword>
<dbReference type="EMBL" id="PSQE01000004">
    <property type="protein sequence ID" value="RHN59844.1"/>
    <property type="molecule type" value="Genomic_DNA"/>
</dbReference>
<dbReference type="KEGG" id="mtr:25491884"/>
<evidence type="ECO:0000313" key="8">
    <source>
        <dbReference type="EnsemblPlants" id="KEH29414"/>
    </source>
</evidence>
<evidence type="ECO:0000256" key="1">
    <source>
        <dbReference type="ARBA" id="ARBA00022723"/>
    </source>
</evidence>
<dbReference type="Proteomes" id="UP000002051">
    <property type="component" value="Chromosome 4"/>
</dbReference>
<evidence type="ECO:0000256" key="3">
    <source>
        <dbReference type="ARBA" id="ARBA00022833"/>
    </source>
</evidence>
<dbReference type="PANTHER" id="PTHR42647:SF6">
    <property type="entry name" value="RING-TYPE DOMAIN-CONTAINING PROTEIN"/>
    <property type="match status" value="1"/>
</dbReference>
<dbReference type="AlphaFoldDB" id="A0A072UI60"/>
<evidence type="ECO:0000256" key="2">
    <source>
        <dbReference type="ARBA" id="ARBA00022771"/>
    </source>
</evidence>
<evidence type="ECO:0000256" key="4">
    <source>
        <dbReference type="PROSITE-ProRule" id="PRU00175"/>
    </source>
</evidence>
<dbReference type="HOGENOM" id="CLU_038018_4_1_1"/>
<dbReference type="Pfam" id="PF13920">
    <property type="entry name" value="zf-C3HC4_3"/>
    <property type="match status" value="1"/>
</dbReference>
<dbReference type="InterPro" id="IPR001841">
    <property type="entry name" value="Znf_RING"/>
</dbReference>
<dbReference type="Gramene" id="rna22005">
    <property type="protein sequence ID" value="RHN59844.1"/>
    <property type="gene ID" value="gene22005"/>
</dbReference>
<reference evidence="8" key="3">
    <citation type="submission" date="2015-04" db="UniProtKB">
        <authorList>
            <consortium name="EnsemblPlants"/>
        </authorList>
    </citation>
    <scope>IDENTIFICATION</scope>
    <source>
        <strain evidence="8">cv. Jemalong A17</strain>
    </source>
</reference>
<sequence length="212" mass="24771">MPNLDPNLLNSDSNSNVYATTMYNNNQPLTLPNEFQQQMDEVNHFITSQSEKLRILVQEQRRQQVGTLLKKVESDMCHILRQKDEQIAQATKKRLELEQFLIRLETDNQMWRRASRENEAMVLSLNNALEQIKERTLAIEEVESCCDMKNHEEETWENTSLNTICKCCYSQESSFMFLPCRHLCSCKSCEPSLQTCPVCLMPKRSIIETLPF</sequence>
<dbReference type="GO" id="GO:0008270">
    <property type="term" value="F:zinc ion binding"/>
    <property type="evidence" value="ECO:0007669"/>
    <property type="project" value="UniProtKB-KW"/>
</dbReference>
<dbReference type="EMBL" id="CM001220">
    <property type="protein sequence ID" value="KEH29414.1"/>
    <property type="molecule type" value="Genomic_DNA"/>
</dbReference>
<dbReference type="GO" id="GO:0004842">
    <property type="term" value="F:ubiquitin-protein transferase activity"/>
    <property type="evidence" value="ECO:0000318"/>
    <property type="project" value="GO_Central"/>
</dbReference>
<feature type="domain" description="RING-type" evidence="5">
    <location>
        <begin position="165"/>
        <end position="199"/>
    </location>
</feature>
<evidence type="ECO:0000259" key="5">
    <source>
        <dbReference type="PROSITE" id="PS50089"/>
    </source>
</evidence>
<dbReference type="FunFam" id="1.10.1170.10:FF:000002">
    <property type="entry name" value="Baculoviral IAP repeat containing 7"/>
    <property type="match status" value="1"/>
</dbReference>
<keyword evidence="3" id="KW-0862">Zinc</keyword>
<evidence type="ECO:0000313" key="7">
    <source>
        <dbReference type="EMBL" id="RHN59844.1"/>
    </source>
</evidence>
<dbReference type="EnsemblPlants" id="KEH29414">
    <property type="protein sequence ID" value="KEH29414"/>
    <property type="gene ID" value="MTR_4g036485"/>
</dbReference>
<gene>
    <name evidence="8" type="primary">25491884</name>
    <name evidence="6" type="ordered locus">MTR_4g036485</name>
    <name evidence="7" type="ORF">MtrunA17_Chr4g0018631</name>
</gene>
<dbReference type="PANTHER" id="PTHR42647">
    <property type="entry name" value="SBP (S-RIBONUCLEASE BINDING PROTEIN) FAMILY PROTEIN"/>
    <property type="match status" value="1"/>
</dbReference>
<reference evidence="6 9" key="1">
    <citation type="journal article" date="2011" name="Nature">
        <title>The Medicago genome provides insight into the evolution of rhizobial symbioses.</title>
        <authorList>
            <person name="Young N.D."/>
            <person name="Debelle F."/>
            <person name="Oldroyd G.E."/>
            <person name="Geurts R."/>
            <person name="Cannon S.B."/>
            <person name="Udvardi M.K."/>
            <person name="Benedito V.A."/>
            <person name="Mayer K.F."/>
            <person name="Gouzy J."/>
            <person name="Schoof H."/>
            <person name="Van de Peer Y."/>
            <person name="Proost S."/>
            <person name="Cook D.R."/>
            <person name="Meyers B.C."/>
            <person name="Spannagl M."/>
            <person name="Cheung F."/>
            <person name="De Mita S."/>
            <person name="Krishnakumar V."/>
            <person name="Gundlach H."/>
            <person name="Zhou S."/>
            <person name="Mudge J."/>
            <person name="Bharti A.K."/>
            <person name="Murray J.D."/>
            <person name="Naoumkina M.A."/>
            <person name="Rosen B."/>
            <person name="Silverstein K.A."/>
            <person name="Tang H."/>
            <person name="Rombauts S."/>
            <person name="Zhao P.X."/>
            <person name="Zhou P."/>
            <person name="Barbe V."/>
            <person name="Bardou P."/>
            <person name="Bechner M."/>
            <person name="Bellec A."/>
            <person name="Berger A."/>
            <person name="Berges H."/>
            <person name="Bidwell S."/>
            <person name="Bisseling T."/>
            <person name="Choisne N."/>
            <person name="Couloux A."/>
            <person name="Denny R."/>
            <person name="Deshpande S."/>
            <person name="Dai X."/>
            <person name="Doyle J.J."/>
            <person name="Dudez A.M."/>
            <person name="Farmer A.D."/>
            <person name="Fouteau S."/>
            <person name="Franken C."/>
            <person name="Gibelin C."/>
            <person name="Gish J."/>
            <person name="Goldstein S."/>
            <person name="Gonzalez A.J."/>
            <person name="Green P.J."/>
            <person name="Hallab A."/>
            <person name="Hartog M."/>
            <person name="Hua A."/>
            <person name="Humphray S.J."/>
            <person name="Jeong D.H."/>
            <person name="Jing Y."/>
            <person name="Jocker A."/>
            <person name="Kenton S.M."/>
            <person name="Kim D.J."/>
            <person name="Klee K."/>
            <person name="Lai H."/>
            <person name="Lang C."/>
            <person name="Lin S."/>
            <person name="Macmil S.L."/>
            <person name="Magdelenat G."/>
            <person name="Matthews L."/>
            <person name="McCorrison J."/>
            <person name="Monaghan E.L."/>
            <person name="Mun J.H."/>
            <person name="Najar F.Z."/>
            <person name="Nicholson C."/>
            <person name="Noirot C."/>
            <person name="O'Bleness M."/>
            <person name="Paule C.R."/>
            <person name="Poulain J."/>
            <person name="Prion F."/>
            <person name="Qin B."/>
            <person name="Qu C."/>
            <person name="Retzel E.F."/>
            <person name="Riddle C."/>
            <person name="Sallet E."/>
            <person name="Samain S."/>
            <person name="Samson N."/>
            <person name="Sanders I."/>
            <person name="Saurat O."/>
            <person name="Scarpelli C."/>
            <person name="Schiex T."/>
            <person name="Segurens B."/>
            <person name="Severin A.J."/>
            <person name="Sherrier D.J."/>
            <person name="Shi R."/>
            <person name="Sims S."/>
            <person name="Singer S.R."/>
            <person name="Sinharoy S."/>
            <person name="Sterck L."/>
            <person name="Viollet A."/>
            <person name="Wang B.B."/>
            <person name="Wang K."/>
            <person name="Wang M."/>
            <person name="Wang X."/>
            <person name="Warfsmann J."/>
            <person name="Weissenbach J."/>
            <person name="White D.D."/>
            <person name="White J.D."/>
            <person name="Wiley G.B."/>
            <person name="Wincker P."/>
            <person name="Xing Y."/>
            <person name="Yang L."/>
            <person name="Yao Z."/>
            <person name="Ying F."/>
            <person name="Zhai J."/>
            <person name="Zhou L."/>
            <person name="Zuber A."/>
            <person name="Denarie J."/>
            <person name="Dixon R.A."/>
            <person name="May G.D."/>
            <person name="Schwartz D.C."/>
            <person name="Rogers J."/>
            <person name="Quetier F."/>
            <person name="Town C.D."/>
            <person name="Roe B.A."/>
        </authorList>
    </citation>
    <scope>NUCLEOTIDE SEQUENCE [LARGE SCALE GENOMIC DNA]</scope>
    <source>
        <strain evidence="6">A17</strain>
        <strain evidence="8 9">cv. Jemalong A17</strain>
    </source>
</reference>
<protein>
    <submittedName>
        <fullName evidence="7">Putative transcription factor C2H2 family</fullName>
    </submittedName>
    <submittedName>
        <fullName evidence="6">Zinc finger, C3HC4 type (RING finger) protein</fullName>
    </submittedName>
</protein>
<dbReference type="InterPro" id="IPR013083">
    <property type="entry name" value="Znf_RING/FYVE/PHD"/>
</dbReference>
<accession>A0A072UI60</accession>
<evidence type="ECO:0000313" key="9">
    <source>
        <dbReference type="Proteomes" id="UP000002051"/>
    </source>
</evidence>
<dbReference type="OrthoDB" id="1711136at2759"/>
<proteinExistence type="predicted"/>